<evidence type="ECO:0000313" key="1">
    <source>
        <dbReference type="EMBL" id="KGA98982.1"/>
    </source>
</evidence>
<dbReference type="RefSeq" id="WP_004429177.1">
    <property type="nucleotide sequence ID" value="NZ_ALPT02000003.1"/>
</dbReference>
<evidence type="ECO:0000313" key="2">
    <source>
        <dbReference type="EMBL" id="THG89203.1"/>
    </source>
</evidence>
<proteinExistence type="predicted"/>
<accession>A0A094YZI9</accession>
<dbReference type="EMBL" id="ALPT02000003">
    <property type="protein sequence ID" value="KGA98982.1"/>
    <property type="molecule type" value="Genomic_DNA"/>
</dbReference>
<dbReference type="Proteomes" id="UP000002754">
    <property type="component" value="Unassembled WGS sequence"/>
</dbReference>
<comment type="caution">
    <text evidence="1">The sequence shown here is derived from an EMBL/GenBank/DDBJ whole genome shotgun (WGS) entry which is preliminary data.</text>
</comment>
<keyword evidence="3" id="KW-1185">Reference proteome</keyword>
<reference evidence="2 4" key="2">
    <citation type="submission" date="2014-01" db="EMBL/GenBank/DDBJ databases">
        <title>Draft genome sequencing of Bacillus alcalophilus CGMCC 1.3604.</title>
        <authorList>
            <person name="Yang J."/>
            <person name="Diao L."/>
            <person name="Yang S."/>
        </authorList>
    </citation>
    <scope>NUCLEOTIDE SEQUENCE [LARGE SCALE GENOMIC DNA]</scope>
    <source>
        <strain evidence="2 4">CGMCC 1.3604</strain>
    </source>
</reference>
<dbReference type="EMBL" id="JALP01000255">
    <property type="protein sequence ID" value="THG89203.1"/>
    <property type="molecule type" value="Genomic_DNA"/>
</dbReference>
<gene>
    <name evidence="2" type="ORF">AJ85_19020</name>
    <name evidence="1" type="ORF">BALCAV_0201680</name>
</gene>
<dbReference type="eggNOG" id="ENOG5031V35">
    <property type="taxonomic scope" value="Bacteria"/>
</dbReference>
<dbReference type="Proteomes" id="UP000297014">
    <property type="component" value="Unassembled WGS sequence"/>
</dbReference>
<evidence type="ECO:0000313" key="3">
    <source>
        <dbReference type="Proteomes" id="UP000002754"/>
    </source>
</evidence>
<dbReference type="OrthoDB" id="9134802at2"/>
<dbReference type="AlphaFoldDB" id="A0A094YZI9"/>
<name>A0A094YZI9_ALKAL</name>
<reference evidence="1 3" key="1">
    <citation type="journal article" date="2014" name="Genome Announc.">
        <title>Draft Genome Sequence of Bacillus alcalophilus AV1934, a Classic Alkaliphile Isolated from Human Feces in 1934.</title>
        <authorList>
            <person name="Attie O."/>
            <person name="Jayaprakash A."/>
            <person name="Shah H."/>
            <person name="Paulsen I.T."/>
            <person name="Morino M."/>
            <person name="Takahashi Y."/>
            <person name="Narumi I."/>
            <person name="Sachidanandam R."/>
            <person name="Satoh K."/>
            <person name="Ito M."/>
            <person name="Krulwich T.A."/>
        </authorList>
    </citation>
    <scope>NUCLEOTIDE SEQUENCE [LARGE SCALE GENOMIC DNA]</scope>
    <source>
        <strain evidence="1 3">AV1934</strain>
    </source>
</reference>
<organism evidence="1 3">
    <name type="scientific">Alkalihalobacillus alcalophilus ATCC 27647 = CGMCC 1.3604</name>
    <dbReference type="NCBI Taxonomy" id="1218173"/>
    <lineage>
        <taxon>Bacteria</taxon>
        <taxon>Bacillati</taxon>
        <taxon>Bacillota</taxon>
        <taxon>Bacilli</taxon>
        <taxon>Bacillales</taxon>
        <taxon>Bacillaceae</taxon>
        <taxon>Alkalihalobacillus</taxon>
    </lineage>
</organism>
<dbReference type="Pfam" id="PF19503">
    <property type="entry name" value="DUF6037"/>
    <property type="match status" value="1"/>
</dbReference>
<evidence type="ECO:0000313" key="4">
    <source>
        <dbReference type="Proteomes" id="UP000297014"/>
    </source>
</evidence>
<protein>
    <submittedName>
        <fullName evidence="1">Uncharacterized protein</fullName>
    </submittedName>
</protein>
<dbReference type="InterPro" id="IPR046100">
    <property type="entry name" value="DUF6037"/>
</dbReference>
<sequence length="192" mass="22507">MFEFTGLRVLHQDMINKSEDRVVFPFEYNGKGFSCIFLVDVIPYRLYLTTLGTKPEVFELEIKKGYKVSSYLKDYNKLVAYLDFKYDPNHTFKPKDFFEVLNKKVPAEFSKRPKYTEVLNIAADVRKIEERDKIYFFGWYKNPAGRKVRPENLEKTKSAFGDEKAQVCSDKNISSCWTDVANSEDLTKLNEV</sequence>